<reference evidence="3" key="1">
    <citation type="submission" date="2021-02" db="EMBL/GenBank/DDBJ databases">
        <authorList>
            <person name="Nowell W R."/>
        </authorList>
    </citation>
    <scope>NUCLEOTIDE SEQUENCE</scope>
</reference>
<gene>
    <name evidence="3" type="ORF">OXD698_LOCUS15180</name>
</gene>
<evidence type="ECO:0000259" key="2">
    <source>
        <dbReference type="Pfam" id="PF25794"/>
    </source>
</evidence>
<evidence type="ECO:0000256" key="1">
    <source>
        <dbReference type="SAM" id="MobiDB-lite"/>
    </source>
</evidence>
<feature type="domain" description="Sacsin/Nov" evidence="2">
    <location>
        <begin position="133"/>
        <end position="292"/>
    </location>
</feature>
<dbReference type="InterPro" id="IPR018247">
    <property type="entry name" value="EF_Hand_1_Ca_BS"/>
</dbReference>
<organism evidence="3 4">
    <name type="scientific">Adineta steineri</name>
    <dbReference type="NCBI Taxonomy" id="433720"/>
    <lineage>
        <taxon>Eukaryota</taxon>
        <taxon>Metazoa</taxon>
        <taxon>Spiralia</taxon>
        <taxon>Gnathifera</taxon>
        <taxon>Rotifera</taxon>
        <taxon>Eurotatoria</taxon>
        <taxon>Bdelloidea</taxon>
        <taxon>Adinetida</taxon>
        <taxon>Adinetidae</taxon>
        <taxon>Adineta</taxon>
    </lineage>
</organism>
<feature type="region of interest" description="Disordered" evidence="1">
    <location>
        <begin position="1547"/>
        <end position="1579"/>
    </location>
</feature>
<comment type="caution">
    <text evidence="3">The sequence shown here is derived from an EMBL/GenBank/DDBJ whole genome shotgun (WGS) entry which is preliminary data.</text>
</comment>
<accession>A0A818Y1C1</accession>
<dbReference type="Pfam" id="PF25794">
    <property type="entry name" value="SACS"/>
    <property type="match status" value="1"/>
</dbReference>
<dbReference type="SUPFAM" id="SSF55874">
    <property type="entry name" value="ATPase domain of HSP90 chaperone/DNA topoisomerase II/histidine kinase"/>
    <property type="match status" value="1"/>
</dbReference>
<name>A0A818Y1C1_9BILA</name>
<feature type="region of interest" description="Disordered" evidence="1">
    <location>
        <begin position="97"/>
        <end position="116"/>
    </location>
</feature>
<dbReference type="Proteomes" id="UP000663844">
    <property type="component" value="Unassembled WGS sequence"/>
</dbReference>
<protein>
    <recommendedName>
        <fullName evidence="2">Sacsin/Nov domain-containing protein</fullName>
    </recommendedName>
</protein>
<dbReference type="EMBL" id="CAJOAZ010000989">
    <property type="protein sequence ID" value="CAF3746154.1"/>
    <property type="molecule type" value="Genomic_DNA"/>
</dbReference>
<proteinExistence type="predicted"/>
<dbReference type="InterPro" id="IPR058210">
    <property type="entry name" value="SACS/Nov_dom"/>
</dbReference>
<sequence>MSSSSDDLRLKASQSGYEQRVEVNQRMLIDKMLARYSSDFVVCRELIQNSDDAQATFFHFEITCDVPIVASNVQHTIHKQPDISDLMEVNRVFSTKTKISPERQESTPKKKSSLSSDITPNFHNSTIIEIRSVNNGSVFTQTDWKRVASIAEGNTNVDSVGQFGVGFFSVFSFSEEPIITSGNEYMTFVWRDDNSLTTFRHELPIEQQSKLTSVILKMRTKYVLNTESNLNIDEITNEHTDSNKCNVKSATKTENKISMKESIPTIDLTKLKVYFTKGMLLFTKYIKELVIKINGFTVFQIHKTTAVIPSIPDILPFQKQYSINKMLLLNSLVQTEQTFTIADGSSMSFNYITVDAQVTIDEEFHNHIRRIIKKSLPSNVQIQLLFASNSLIASQQAQVSSIDSDIYTNILNTLIPLKVENDNIIPSGHIFIGLGTHQTTGIGMHIYSHLIPTIERENIDLQDTYIAKWNKEILASAGQITRLIYDQEMLINSKKSQEIAYTYPLIIAPYSFQPSVPNNEIGQTIVDGFFVSGTDILVPVQTKPSENIISVVPSTRAFVTDSKQIHGFLSLPLVPFQLKTNGLIATLLRRQLIDYVDKSMIEKKLLTSILSIPEFIELVHWLFGNDVVDKAYVKSVLSSVRFHDHNHSSVIPFKEIKYYDVLNIPLLLPSPFNTLPRDISSILSQKQLEKQLCLSPLKLKYILDFYLDNKCLQQLSISETYPCFLSFISTHSGQLEQDEWTKVITVLSKTQCIPTIQGMKVPRESFVLSPLVSPQLPCIVLNIPQSITNNNDTEDKQISENFENPVSIDFLKKIGCRMFNFNSFDDDSSVSSSSETMKTLIKKFIKERNNMSQADFNELKEKPSLKGTTLVPRKETTRKYIPRELHFSSVAIRLQWSTLPIIDWLDINPNSSEYAFLKEIGVQEVPNLEKLITQIIQEHNVEKRKQNSNGKYQIPLALHFFAEKFQQYYFSSWKMETIGKCRFLPSYLPGKTIDENINGDVILSAPDEVFKFVNPLCPSLLPEVINLFQKYLSISSLSIRDHPTLSKAFDILMEKKTNFLTKQSAPHIFAYLNGLEGLNGAFIKKVSKHNFIPLQDLSNSNILIKPSQVFIDPDITSRKGTTNEINDKNTSGLIDYVDFGVDANAFLHNIGVANHPTPSILAELMIDRQANYFTSAAGNKDMLNNKIGVYINCLKELTVAAICSNELQKEPLYTRLKTSPWCLGFRMIDHKNGTRELIPEIVKPHEIYLDDHSIYSEKFRPLLPPNVPELSKLYERFGARWLSDSIKQTRTRTGKPVTSVRANELRDLIQYRFPMLFVNNRGESLPYCIEEHIKLLRTTLSVHEVDNIKCSLVFNKKTIELDSESASSCILEYNKNNVTLYLRKDILQIDYHDIAVELVAFCFKKGVNYLHDINEKLESSIEILRRRGIPVDRLLQNTQQEGDHCDATTTTTAGAATTTTEAATATTTTTTTGAAATKTTKTTTTGAAATTTAGATATTTIPPEIHVFSKPTQEDHEHFYYCLPLTEQFNLILLVFSFWPFRQKPKNNTVSPLVDDREPKAGPTTGVQNHGEVTDQNHQIPPVIGIGGDYTTHSHSFHKPAPMPDFGHVEKENQNDMNKIYKTQAYNHSQLIQLEHTKKQISTVCKQIPAENMTRFNKVFHSIPLYVEQNVIVTDTMADQGYQLAYLLSGLATHVFKISKETIHLFRDINGVKIAFNYGGALFFNLRYFEQVYADELKPYLRTTSSSTPIIHEVVNFYFMVICHELAHNIVNAHDSHFVSWLEKIAIKFMTEKDLFLEQFSFQNYERQM</sequence>
<evidence type="ECO:0000313" key="4">
    <source>
        <dbReference type="Proteomes" id="UP000663844"/>
    </source>
</evidence>
<feature type="compositionally biased region" description="Basic and acidic residues" evidence="1">
    <location>
        <begin position="99"/>
        <end position="108"/>
    </location>
</feature>
<evidence type="ECO:0000313" key="3">
    <source>
        <dbReference type="EMBL" id="CAF3746154.1"/>
    </source>
</evidence>
<dbReference type="PANTHER" id="PTHR47839:SF1">
    <property type="entry name" value="DOMAIN PROTEIN, PUTATIVE (AFU_ORTHOLOGUE AFUA_6G04830)-RELATED"/>
    <property type="match status" value="1"/>
</dbReference>
<dbReference type="PANTHER" id="PTHR47839">
    <property type="entry name" value="DOMAIN PROTEIN, PUTATIVE (AFU_ORTHOLOGUE AFUA_6G04830)-RELATED"/>
    <property type="match status" value="1"/>
</dbReference>
<dbReference type="InterPro" id="IPR036890">
    <property type="entry name" value="HATPase_C_sf"/>
</dbReference>
<dbReference type="PROSITE" id="PS00018">
    <property type="entry name" value="EF_HAND_1"/>
    <property type="match status" value="1"/>
</dbReference>
<dbReference type="InterPro" id="IPR022155">
    <property type="entry name" value="DUF3684"/>
</dbReference>
<dbReference type="Pfam" id="PF12449">
    <property type="entry name" value="DUF3684"/>
    <property type="match status" value="1"/>
</dbReference>
<feature type="region of interest" description="Disordered" evidence="1">
    <location>
        <begin position="1465"/>
        <end position="1488"/>
    </location>
</feature>
<dbReference type="Gene3D" id="3.30.565.10">
    <property type="entry name" value="Histidine kinase-like ATPase, C-terminal domain"/>
    <property type="match status" value="1"/>
</dbReference>